<dbReference type="PANTHER" id="PTHR35004:SF7">
    <property type="entry name" value="INTEGRASE PROTEIN"/>
    <property type="match status" value="1"/>
</dbReference>
<dbReference type="EMBL" id="SLXV01000045">
    <property type="protein sequence ID" value="TCP63927.1"/>
    <property type="molecule type" value="Genomic_DNA"/>
</dbReference>
<comment type="caution">
    <text evidence="2">The sequence shown here is derived from an EMBL/GenBank/DDBJ whole genome shotgun (WGS) entry which is preliminary data.</text>
</comment>
<evidence type="ECO:0000313" key="2">
    <source>
        <dbReference type="EMBL" id="TCP63927.1"/>
    </source>
</evidence>
<evidence type="ECO:0000259" key="1">
    <source>
        <dbReference type="PROSITE" id="PS50994"/>
    </source>
</evidence>
<dbReference type="InterPro" id="IPR054353">
    <property type="entry name" value="IstA-like_C"/>
</dbReference>
<feature type="domain" description="Integrase catalytic" evidence="1">
    <location>
        <begin position="65"/>
        <end position="240"/>
    </location>
</feature>
<keyword evidence="3" id="KW-1185">Reference proteome</keyword>
<dbReference type="InterPro" id="IPR001584">
    <property type="entry name" value="Integrase_cat-core"/>
</dbReference>
<dbReference type="OrthoDB" id="92877at2"/>
<reference evidence="2 3" key="1">
    <citation type="submission" date="2019-03" db="EMBL/GenBank/DDBJ databases">
        <title>Genomic Encyclopedia of Type Strains, Phase IV (KMG-IV): sequencing the most valuable type-strain genomes for metagenomic binning, comparative biology and taxonomic classification.</title>
        <authorList>
            <person name="Goeker M."/>
        </authorList>
    </citation>
    <scope>NUCLEOTIDE SEQUENCE [LARGE SCALE GENOMIC DNA]</scope>
    <source>
        <strain evidence="2 3">DSM 46831</strain>
    </source>
</reference>
<dbReference type="GO" id="GO:0015074">
    <property type="term" value="P:DNA integration"/>
    <property type="evidence" value="ECO:0007669"/>
    <property type="project" value="InterPro"/>
</dbReference>
<dbReference type="NCBIfam" id="NF033546">
    <property type="entry name" value="transpos_IS21"/>
    <property type="match status" value="1"/>
</dbReference>
<dbReference type="AlphaFoldDB" id="A0A4R2RNP2"/>
<dbReference type="Pfam" id="PF22483">
    <property type="entry name" value="Mu-transpos_C_2"/>
    <property type="match status" value="1"/>
</dbReference>
<gene>
    <name evidence="2" type="ORF">EDD57_1454</name>
</gene>
<dbReference type="PANTHER" id="PTHR35004">
    <property type="entry name" value="TRANSPOSASE RV3428C-RELATED"/>
    <property type="match status" value="1"/>
</dbReference>
<dbReference type="Proteomes" id="UP000294746">
    <property type="component" value="Unassembled WGS sequence"/>
</dbReference>
<accession>A0A4R2RNP2</accession>
<proteinExistence type="predicted"/>
<dbReference type="PROSITE" id="PS50994">
    <property type="entry name" value="INTEGRASE"/>
    <property type="match status" value="1"/>
</dbReference>
<name>A0A4R2RNP2_9BACL</name>
<organism evidence="2 3">
    <name type="scientific">Baia soyae</name>
    <dbReference type="NCBI Taxonomy" id="1544746"/>
    <lineage>
        <taxon>Bacteria</taxon>
        <taxon>Bacillati</taxon>
        <taxon>Bacillota</taxon>
        <taxon>Bacilli</taxon>
        <taxon>Bacillales</taxon>
        <taxon>Thermoactinomycetaceae</taxon>
        <taxon>Baia</taxon>
    </lineage>
</organism>
<dbReference type="RefSeq" id="WP_131849693.1">
    <property type="nucleotide sequence ID" value="NZ_SLXV01000045.1"/>
</dbReference>
<protein>
    <submittedName>
        <fullName evidence="2">Integrase-like protein</fullName>
    </submittedName>
</protein>
<sequence>MLWGIIRTLFWNGFVNESAPPKQRHTAKRIYDRLVEEYGFAGGESTVRAYVRKLRNTKPDAFVPLEFSPGEFAQFDWGEAYVLLQGKQIKVQIFCMRCTFSRRIFVKVFHHQQQEAPLQGHVDAFEFFEAVPRTVTYDNLKTAVKKVLEGKNREEQDRFIQLRMHYLFNSHFCDLAKGNQKGQVENLVKIVRKQYLTPVPSVSSLEELNQMLLDKCIAYEKTLVPRTSRTVGDAYKEDKASMLPLPTRPLACCRERYVKSNSLSMVAFEKNFYSVPVRYASSELTGKIFAEHVEFYYKDELIATHRRCVERNQEILNYDHYLDLLLQRPGAVLYARPLKQADLPPIYTQFQDKLRLHSQGMKEFVRILLLHREFEPALVEKALKEAWDKGMIQYDAIRQLLFSQSVSDHRQPPITFGTESTVPKIQVKTPDLKQYNKLYQKWSVLH</sequence>
<evidence type="ECO:0000313" key="3">
    <source>
        <dbReference type="Proteomes" id="UP000294746"/>
    </source>
</evidence>